<evidence type="ECO:0000313" key="4">
    <source>
        <dbReference type="EMBL" id="MBK1670386.1"/>
    </source>
</evidence>
<dbReference type="RefSeq" id="WP_200342749.1">
    <property type="nucleotide sequence ID" value="NZ_NRRL01000092.1"/>
</dbReference>
<sequence length="262" mass="29407">MPDAQRNEGAQIGRPREVSDATILETGRGLVNQGLKVTGSRLRGLIRHGNPYSLKARWDALQEDSPACDAVSEQEMPEALATLHRELRDSVDTQLYAAIQRALREARQEWERKLEAEREDLAAQKQDVHEEWVDTSQYYDELDFEREEAERKAAAAQEDAQETYLKLRELEERLTAETARADAAEKQVSELQAEVVAWCERATRAEAKLGEGAAKQAQKPGRSDRANAGKKQGENGKPTAKANSSTKQRQPKTNKRTNKQTA</sequence>
<dbReference type="EMBL" id="NRRL01000092">
    <property type="protein sequence ID" value="MBK1670386.1"/>
    <property type="molecule type" value="Genomic_DNA"/>
</dbReference>
<evidence type="ECO:0000256" key="1">
    <source>
        <dbReference type="SAM" id="Coils"/>
    </source>
</evidence>
<dbReference type="Pfam" id="PF11740">
    <property type="entry name" value="KfrA_N"/>
    <property type="match status" value="1"/>
</dbReference>
<gene>
    <name evidence="4" type="ORF">CKO28_20385</name>
</gene>
<dbReference type="InterPro" id="IPR021104">
    <property type="entry name" value="KfrA_DNA-bd_N"/>
</dbReference>
<feature type="compositionally biased region" description="Basic and acidic residues" evidence="2">
    <location>
        <begin position="221"/>
        <end position="234"/>
    </location>
</feature>
<reference evidence="4 5" key="1">
    <citation type="journal article" date="2020" name="Microorganisms">
        <title>Osmotic Adaptation and Compatible Solute Biosynthesis of Phototrophic Bacteria as Revealed from Genome Analyses.</title>
        <authorList>
            <person name="Imhoff J.F."/>
            <person name="Rahn T."/>
            <person name="Kunzel S."/>
            <person name="Keller A."/>
            <person name="Neulinger S.C."/>
        </authorList>
    </citation>
    <scope>NUCLEOTIDE SEQUENCE [LARGE SCALE GENOMIC DNA]</scope>
    <source>
        <strain evidence="4 5">DSM 9895</strain>
    </source>
</reference>
<accession>A0ABS1DK52</accession>
<proteinExistence type="predicted"/>
<evidence type="ECO:0000259" key="3">
    <source>
        <dbReference type="Pfam" id="PF11740"/>
    </source>
</evidence>
<keyword evidence="1" id="KW-0175">Coiled coil</keyword>
<evidence type="ECO:0000256" key="2">
    <source>
        <dbReference type="SAM" id="MobiDB-lite"/>
    </source>
</evidence>
<dbReference type="Proteomes" id="UP001296873">
    <property type="component" value="Unassembled WGS sequence"/>
</dbReference>
<keyword evidence="5" id="KW-1185">Reference proteome</keyword>
<protein>
    <recommendedName>
        <fullName evidence="3">KfrA N-terminal DNA-binding domain-containing protein</fullName>
    </recommendedName>
</protein>
<feature type="region of interest" description="Disordered" evidence="2">
    <location>
        <begin position="207"/>
        <end position="262"/>
    </location>
</feature>
<feature type="domain" description="KfrA N-terminal DNA-binding" evidence="3">
    <location>
        <begin position="23"/>
        <end position="128"/>
    </location>
</feature>
<organism evidence="4 5">
    <name type="scientific">Rhodovibrio sodomensis</name>
    <dbReference type="NCBI Taxonomy" id="1088"/>
    <lineage>
        <taxon>Bacteria</taxon>
        <taxon>Pseudomonadati</taxon>
        <taxon>Pseudomonadota</taxon>
        <taxon>Alphaproteobacteria</taxon>
        <taxon>Rhodospirillales</taxon>
        <taxon>Rhodovibrionaceae</taxon>
        <taxon>Rhodovibrio</taxon>
    </lineage>
</organism>
<feature type="coiled-coil region" evidence="1">
    <location>
        <begin position="100"/>
        <end position="201"/>
    </location>
</feature>
<comment type="caution">
    <text evidence="4">The sequence shown here is derived from an EMBL/GenBank/DDBJ whole genome shotgun (WGS) entry which is preliminary data.</text>
</comment>
<name>A0ABS1DK52_9PROT</name>
<evidence type="ECO:0000313" key="5">
    <source>
        <dbReference type="Proteomes" id="UP001296873"/>
    </source>
</evidence>
<feature type="compositionally biased region" description="Basic residues" evidence="2">
    <location>
        <begin position="249"/>
        <end position="262"/>
    </location>
</feature>